<dbReference type="InterPro" id="IPR036563">
    <property type="entry name" value="MoaE_sf"/>
</dbReference>
<feature type="region of interest" description="Disordered" evidence="1">
    <location>
        <begin position="143"/>
        <end position="162"/>
    </location>
</feature>
<dbReference type="EMBL" id="FNSV01000008">
    <property type="protein sequence ID" value="SED96557.1"/>
    <property type="molecule type" value="Genomic_DNA"/>
</dbReference>
<dbReference type="Proteomes" id="UP000183561">
    <property type="component" value="Unassembled WGS sequence"/>
</dbReference>
<protein>
    <submittedName>
        <fullName evidence="2">Molybdopterin synthase catalytic subunit</fullName>
    </submittedName>
    <submittedName>
        <fullName evidence="3">Molybdopterin synthase subunit MoaE</fullName>
    </submittedName>
</protein>
<accession>A0A1H5EL06</accession>
<evidence type="ECO:0000313" key="3">
    <source>
        <dbReference type="EMBL" id="SED96557.1"/>
    </source>
</evidence>
<dbReference type="EMBL" id="FNSV01000006">
    <property type="protein sequence ID" value="SED91708.1"/>
    <property type="molecule type" value="Genomic_DNA"/>
</dbReference>
<proteinExistence type="predicted"/>
<reference evidence="4" key="1">
    <citation type="submission" date="2016-10" db="EMBL/GenBank/DDBJ databases">
        <authorList>
            <person name="Varghese N."/>
            <person name="Submissions S."/>
        </authorList>
    </citation>
    <scope>NUCLEOTIDE SEQUENCE [LARGE SCALE GENOMIC DNA]</scope>
    <source>
        <strain evidence="4">DSM 44498</strain>
    </source>
</reference>
<dbReference type="Gene3D" id="3.90.1170.40">
    <property type="entry name" value="Molybdopterin biosynthesis MoaE subunit"/>
    <property type="match status" value="1"/>
</dbReference>
<dbReference type="Pfam" id="PF02391">
    <property type="entry name" value="MoaE"/>
    <property type="match status" value="1"/>
</dbReference>
<dbReference type="AlphaFoldDB" id="A0A1H5EL06"/>
<gene>
    <name evidence="2" type="ORF">SAMN04490239_9250</name>
    <name evidence="3" type="ORF">SAMN04490239_9430</name>
</gene>
<evidence type="ECO:0000313" key="4">
    <source>
        <dbReference type="Proteomes" id="UP000183561"/>
    </source>
</evidence>
<evidence type="ECO:0000256" key="1">
    <source>
        <dbReference type="SAM" id="MobiDB-lite"/>
    </source>
</evidence>
<dbReference type="RefSeq" id="WP_072949722.1">
    <property type="nucleotide sequence ID" value="NZ_FNSV01000006.1"/>
</dbReference>
<dbReference type="OrthoDB" id="9794429at2"/>
<dbReference type="CDD" id="cd00756">
    <property type="entry name" value="MoaE"/>
    <property type="match status" value="1"/>
</dbReference>
<reference evidence="2" key="2">
    <citation type="submission" date="2016-10" db="EMBL/GenBank/DDBJ databases">
        <authorList>
            <person name="de Groot N.N."/>
        </authorList>
    </citation>
    <scope>NUCLEOTIDE SEQUENCE [LARGE SCALE GENOMIC DNA]</scope>
    <source>
        <strain evidence="2">DSM 44498</strain>
    </source>
</reference>
<dbReference type="SUPFAM" id="SSF54690">
    <property type="entry name" value="Molybdopterin synthase subunit MoaE"/>
    <property type="match status" value="1"/>
</dbReference>
<keyword evidence="4" id="KW-1185">Reference proteome</keyword>
<sequence length="162" mass="17243">MGTLLARISVEPLDSGAVAAAVSGPEAGAVVLFSGVVRNHDGGRDVDLLEYQAHPDAETYLRRCCERVSAVHGFPVAVVHRVGALGVGELALVAAVAAPHRAEAFEACADLVERIKCEVPIWKRQRFADGISEWVGLDECVQPEHSRQDPPSLAIRPSRSGS</sequence>
<name>A0A1H5EL06_9NOCA</name>
<dbReference type="PANTHER" id="PTHR23404">
    <property type="entry name" value="MOLYBDOPTERIN SYNTHASE RELATED"/>
    <property type="match status" value="1"/>
</dbReference>
<evidence type="ECO:0000313" key="2">
    <source>
        <dbReference type="EMBL" id="SED91708.1"/>
    </source>
</evidence>
<dbReference type="GO" id="GO:0006777">
    <property type="term" value="P:Mo-molybdopterin cofactor biosynthetic process"/>
    <property type="evidence" value="ECO:0007669"/>
    <property type="project" value="InterPro"/>
</dbReference>
<organism evidence="2 4">
    <name type="scientific">Rhodococcus koreensis</name>
    <dbReference type="NCBI Taxonomy" id="99653"/>
    <lineage>
        <taxon>Bacteria</taxon>
        <taxon>Bacillati</taxon>
        <taxon>Actinomycetota</taxon>
        <taxon>Actinomycetes</taxon>
        <taxon>Mycobacteriales</taxon>
        <taxon>Nocardiaceae</taxon>
        <taxon>Rhodococcus</taxon>
    </lineage>
</organism>
<dbReference type="InterPro" id="IPR003448">
    <property type="entry name" value="Mopterin_biosynth_MoaE"/>
</dbReference>